<evidence type="ECO:0008006" key="3">
    <source>
        <dbReference type="Google" id="ProtNLM"/>
    </source>
</evidence>
<dbReference type="EMBL" id="JAUEDK010000019">
    <property type="protein sequence ID" value="MDN0075554.1"/>
    <property type="molecule type" value="Genomic_DNA"/>
</dbReference>
<comment type="caution">
    <text evidence="1">The sequence shown here is derived from an EMBL/GenBank/DDBJ whole genome shotgun (WGS) entry which is preliminary data.</text>
</comment>
<accession>A0ABT7XP26</accession>
<protein>
    <recommendedName>
        <fullName evidence="3">CcoQ/FixQ family Cbb3-type cytochrome c oxidase assembly chaperone</fullName>
    </recommendedName>
</protein>
<evidence type="ECO:0000313" key="2">
    <source>
        <dbReference type="Proteomes" id="UP001168540"/>
    </source>
</evidence>
<dbReference type="RefSeq" id="WP_289830184.1">
    <property type="nucleotide sequence ID" value="NZ_JAUEDK010000019.1"/>
</dbReference>
<keyword evidence="2" id="KW-1185">Reference proteome</keyword>
<proteinExistence type="predicted"/>
<dbReference type="Proteomes" id="UP001168540">
    <property type="component" value="Unassembled WGS sequence"/>
</dbReference>
<evidence type="ECO:0000313" key="1">
    <source>
        <dbReference type="EMBL" id="MDN0075554.1"/>
    </source>
</evidence>
<name>A0ABT7XP26_9NEIS</name>
<organism evidence="1 2">
    <name type="scientific">Crenobacter oryzisoli</name>
    <dbReference type="NCBI Taxonomy" id="3056844"/>
    <lineage>
        <taxon>Bacteria</taxon>
        <taxon>Pseudomonadati</taxon>
        <taxon>Pseudomonadota</taxon>
        <taxon>Betaproteobacteria</taxon>
        <taxon>Neisseriales</taxon>
        <taxon>Neisseriaceae</taxon>
        <taxon>Crenobacter</taxon>
    </lineage>
</organism>
<reference evidence="1" key="1">
    <citation type="submission" date="2023-06" db="EMBL/GenBank/DDBJ databases">
        <authorList>
            <person name="Zhang S."/>
        </authorList>
    </citation>
    <scope>NUCLEOTIDE SEQUENCE</scope>
    <source>
        <strain evidence="1">SG2303</strain>
    </source>
</reference>
<sequence length="41" mass="4608">MVMLLIGFGVVIVAVGFALRTWLDDEGEERLSHTLPDRDHV</sequence>
<gene>
    <name evidence="1" type="ORF">QU481_11685</name>
</gene>